<accession>A0A6L7FXX7</accession>
<dbReference type="GO" id="GO:0005737">
    <property type="term" value="C:cytoplasm"/>
    <property type="evidence" value="ECO:0007669"/>
    <property type="project" value="TreeGrafter"/>
</dbReference>
<dbReference type="InterPro" id="IPR029052">
    <property type="entry name" value="Metallo-depent_PP-like"/>
</dbReference>
<organism evidence="2 3">
    <name type="scientific">Pseudooceanicola albus</name>
    <dbReference type="NCBI Taxonomy" id="2692189"/>
    <lineage>
        <taxon>Bacteria</taxon>
        <taxon>Pseudomonadati</taxon>
        <taxon>Pseudomonadota</taxon>
        <taxon>Alphaproteobacteria</taxon>
        <taxon>Rhodobacterales</taxon>
        <taxon>Paracoccaceae</taxon>
        <taxon>Pseudooceanicola</taxon>
    </lineage>
</organism>
<protein>
    <submittedName>
        <fullName evidence="2">Serine/threonine protein phosphatase</fullName>
    </submittedName>
</protein>
<dbReference type="CDD" id="cd00144">
    <property type="entry name" value="MPP_PPP_family"/>
    <property type="match status" value="1"/>
</dbReference>
<evidence type="ECO:0000259" key="1">
    <source>
        <dbReference type="Pfam" id="PF00149"/>
    </source>
</evidence>
<dbReference type="InterPro" id="IPR004843">
    <property type="entry name" value="Calcineurin-like_PHP"/>
</dbReference>
<reference evidence="2 3" key="1">
    <citation type="submission" date="2019-12" db="EMBL/GenBank/DDBJ databases">
        <authorList>
            <person name="Li M."/>
        </authorList>
    </citation>
    <scope>NUCLEOTIDE SEQUENCE [LARGE SCALE GENOMIC DNA]</scope>
    <source>
        <strain evidence="2 3">GBMRC 2024</strain>
    </source>
</reference>
<dbReference type="InterPro" id="IPR050126">
    <property type="entry name" value="Ap4A_hydrolase"/>
</dbReference>
<feature type="domain" description="Calcineurin-like phosphoesterase" evidence="1">
    <location>
        <begin position="1"/>
        <end position="197"/>
    </location>
</feature>
<dbReference type="PANTHER" id="PTHR42850">
    <property type="entry name" value="METALLOPHOSPHOESTERASE"/>
    <property type="match status" value="1"/>
</dbReference>
<dbReference type="GO" id="GO:0110154">
    <property type="term" value="P:RNA decapping"/>
    <property type="evidence" value="ECO:0007669"/>
    <property type="project" value="TreeGrafter"/>
</dbReference>
<comment type="caution">
    <text evidence="2">The sequence shown here is derived from an EMBL/GenBank/DDBJ whole genome shotgun (WGS) entry which is preliminary data.</text>
</comment>
<keyword evidence="3" id="KW-1185">Reference proteome</keyword>
<dbReference type="SUPFAM" id="SSF56300">
    <property type="entry name" value="Metallo-dependent phosphatases"/>
    <property type="match status" value="1"/>
</dbReference>
<dbReference type="RefSeq" id="WP_160891137.1">
    <property type="nucleotide sequence ID" value="NZ_WUMU01000001.1"/>
</dbReference>
<name>A0A6L7FXX7_9RHOB</name>
<dbReference type="PANTHER" id="PTHR42850:SF4">
    <property type="entry name" value="ZINC-DEPENDENT ENDOPOLYPHOSPHATASE"/>
    <property type="match status" value="1"/>
</dbReference>
<evidence type="ECO:0000313" key="2">
    <source>
        <dbReference type="EMBL" id="MXN16615.1"/>
    </source>
</evidence>
<dbReference type="Pfam" id="PF00149">
    <property type="entry name" value="Metallophos"/>
    <property type="match status" value="1"/>
</dbReference>
<proteinExistence type="predicted"/>
<dbReference type="Gene3D" id="3.60.21.10">
    <property type="match status" value="1"/>
</dbReference>
<dbReference type="GO" id="GO:0008803">
    <property type="term" value="F:bis(5'-nucleosyl)-tetraphosphatase (symmetrical) activity"/>
    <property type="evidence" value="ECO:0007669"/>
    <property type="project" value="TreeGrafter"/>
</dbReference>
<dbReference type="Proteomes" id="UP000477911">
    <property type="component" value="Unassembled WGS sequence"/>
</dbReference>
<dbReference type="EMBL" id="WUMU01000001">
    <property type="protein sequence ID" value="MXN16615.1"/>
    <property type="molecule type" value="Genomic_DNA"/>
</dbReference>
<sequence length="251" mass="27335">MTIYAIGDIHGQLGMLEAALARVAADGAGPGDEVIFLGDLVDRGPQSRAVLDLLIAGRAAGRNWTILRGNHDEMFRAALDEGQLHHPAIKSGRSWFDPALGGPETLKSYGVDMSEGRSIAEILAEARARVPESHRTFLRATPLWAERADVLFVHAGLRPGVALSDQVIADLTWIREPFYAVTEPFPWLIVHGHTVVDVPSHFGNRIDLDTGAGARPAPRHLTVAAFEGRDCFILTDQGRQPLLPDRAHERA</sequence>
<gene>
    <name evidence="2" type="ORF">GR170_02105</name>
</gene>
<dbReference type="AlphaFoldDB" id="A0A6L7FXX7"/>
<evidence type="ECO:0000313" key="3">
    <source>
        <dbReference type="Proteomes" id="UP000477911"/>
    </source>
</evidence>
<dbReference type="GO" id="GO:0016791">
    <property type="term" value="F:phosphatase activity"/>
    <property type="evidence" value="ECO:0007669"/>
    <property type="project" value="TreeGrafter"/>
</dbReference>